<dbReference type="AlphaFoldDB" id="A0A0M3K685"/>
<feature type="compositionally biased region" description="Polar residues" evidence="1">
    <location>
        <begin position="18"/>
        <end position="36"/>
    </location>
</feature>
<proteinExistence type="predicted"/>
<protein>
    <submittedName>
        <fullName evidence="2 4">Uncharacterized protein</fullName>
    </submittedName>
</protein>
<reference evidence="2 3" key="2">
    <citation type="submission" date="2018-11" db="EMBL/GenBank/DDBJ databases">
        <authorList>
            <consortium name="Pathogen Informatics"/>
        </authorList>
    </citation>
    <scope>NUCLEOTIDE SEQUENCE [LARGE SCALE GENOMIC DNA]</scope>
</reference>
<dbReference type="WBParaSite" id="ASIM_0001647601-mRNA-1">
    <property type="protein sequence ID" value="ASIM_0001647601-mRNA-1"/>
    <property type="gene ID" value="ASIM_0001647601"/>
</dbReference>
<dbReference type="Proteomes" id="UP000267096">
    <property type="component" value="Unassembled WGS sequence"/>
</dbReference>
<sequence>MGEAYEALGSVDGGASAPPTSSEQTPSQNPGLLSYQ</sequence>
<evidence type="ECO:0000313" key="4">
    <source>
        <dbReference type="WBParaSite" id="ASIM_0001647601-mRNA-1"/>
    </source>
</evidence>
<accession>A0A0M3K685</accession>
<dbReference type="EMBL" id="UYRR01032634">
    <property type="protein sequence ID" value="VDK56280.1"/>
    <property type="molecule type" value="Genomic_DNA"/>
</dbReference>
<keyword evidence="3" id="KW-1185">Reference proteome</keyword>
<reference evidence="4" key="1">
    <citation type="submission" date="2017-02" db="UniProtKB">
        <authorList>
            <consortium name="WormBaseParasite"/>
        </authorList>
    </citation>
    <scope>IDENTIFICATION</scope>
</reference>
<organism evidence="4">
    <name type="scientific">Anisakis simplex</name>
    <name type="common">Herring worm</name>
    <dbReference type="NCBI Taxonomy" id="6269"/>
    <lineage>
        <taxon>Eukaryota</taxon>
        <taxon>Metazoa</taxon>
        <taxon>Ecdysozoa</taxon>
        <taxon>Nematoda</taxon>
        <taxon>Chromadorea</taxon>
        <taxon>Rhabditida</taxon>
        <taxon>Spirurina</taxon>
        <taxon>Ascaridomorpha</taxon>
        <taxon>Ascaridoidea</taxon>
        <taxon>Anisakidae</taxon>
        <taxon>Anisakis</taxon>
        <taxon>Anisakis simplex complex</taxon>
    </lineage>
</organism>
<feature type="region of interest" description="Disordered" evidence="1">
    <location>
        <begin position="1"/>
        <end position="36"/>
    </location>
</feature>
<evidence type="ECO:0000256" key="1">
    <source>
        <dbReference type="SAM" id="MobiDB-lite"/>
    </source>
</evidence>
<name>A0A0M3K685_ANISI</name>
<evidence type="ECO:0000313" key="2">
    <source>
        <dbReference type="EMBL" id="VDK56280.1"/>
    </source>
</evidence>
<gene>
    <name evidence="2" type="ORF">ASIM_LOCUS15883</name>
</gene>
<evidence type="ECO:0000313" key="3">
    <source>
        <dbReference type="Proteomes" id="UP000267096"/>
    </source>
</evidence>